<evidence type="ECO:0000256" key="6">
    <source>
        <dbReference type="PIRSR" id="PIRSR619791-2"/>
    </source>
</evidence>
<dbReference type="SUPFAM" id="SSF48113">
    <property type="entry name" value="Heme-dependent peroxidases"/>
    <property type="match status" value="1"/>
</dbReference>
<dbReference type="PANTHER" id="PTHR11903:SF37">
    <property type="entry name" value="PSI-PRODUCING OXYGENASE A"/>
    <property type="match status" value="1"/>
</dbReference>
<dbReference type="CDD" id="cd20612">
    <property type="entry name" value="CYP_LDS-like_C"/>
    <property type="match status" value="1"/>
</dbReference>
<dbReference type="SUPFAM" id="SSF48264">
    <property type="entry name" value="Cytochrome P450"/>
    <property type="match status" value="1"/>
</dbReference>
<dbReference type="Gene3D" id="1.10.630.10">
    <property type="entry name" value="Cytochrome P450"/>
    <property type="match status" value="1"/>
</dbReference>
<evidence type="ECO:0000256" key="4">
    <source>
        <dbReference type="ARBA" id="ARBA00023002"/>
    </source>
</evidence>
<evidence type="ECO:0000256" key="7">
    <source>
        <dbReference type="SAM" id="MobiDB-lite"/>
    </source>
</evidence>
<evidence type="ECO:0000256" key="5">
    <source>
        <dbReference type="ARBA" id="ARBA00023004"/>
    </source>
</evidence>
<evidence type="ECO:0000313" key="8">
    <source>
        <dbReference type="EMBL" id="KAF7505932.1"/>
    </source>
</evidence>
<dbReference type="PROSITE" id="PS50292">
    <property type="entry name" value="PEROXIDASE_3"/>
    <property type="match status" value="1"/>
</dbReference>
<dbReference type="InterPro" id="IPR036396">
    <property type="entry name" value="Cyt_P450_sf"/>
</dbReference>
<name>A0A8H7E1H2_9EURO</name>
<dbReference type="InterPro" id="IPR037120">
    <property type="entry name" value="Haem_peroxidase_sf_animal"/>
</dbReference>
<gene>
    <name evidence="8" type="ORF">GJ744_012374</name>
</gene>
<dbReference type="GO" id="GO:0020037">
    <property type="term" value="F:heme binding"/>
    <property type="evidence" value="ECO:0007669"/>
    <property type="project" value="InterPro"/>
</dbReference>
<dbReference type="GO" id="GO:0016705">
    <property type="term" value="F:oxidoreductase activity, acting on paired donors, with incorporation or reduction of molecular oxygen"/>
    <property type="evidence" value="ECO:0007669"/>
    <property type="project" value="InterPro"/>
</dbReference>
<reference evidence="8" key="1">
    <citation type="submission" date="2020-02" db="EMBL/GenBank/DDBJ databases">
        <authorList>
            <person name="Palmer J.M."/>
        </authorList>
    </citation>
    <scope>NUCLEOTIDE SEQUENCE</scope>
    <source>
        <strain evidence="8">EPUS1.4</strain>
        <tissue evidence="8">Thallus</tissue>
    </source>
</reference>
<evidence type="ECO:0000313" key="9">
    <source>
        <dbReference type="Proteomes" id="UP000606974"/>
    </source>
</evidence>
<dbReference type="Pfam" id="PF03098">
    <property type="entry name" value="An_peroxidase"/>
    <property type="match status" value="2"/>
</dbReference>
<dbReference type="Gene3D" id="1.10.640.10">
    <property type="entry name" value="Haem peroxidase domain superfamily, animal type"/>
    <property type="match status" value="1"/>
</dbReference>
<dbReference type="EMBL" id="JAACFV010000097">
    <property type="protein sequence ID" value="KAF7505932.1"/>
    <property type="molecule type" value="Genomic_DNA"/>
</dbReference>
<dbReference type="GO" id="GO:0006631">
    <property type="term" value="P:fatty acid metabolic process"/>
    <property type="evidence" value="ECO:0007669"/>
    <property type="project" value="UniProtKB-ARBA"/>
</dbReference>
<keyword evidence="2 6" id="KW-0479">Metal-binding</keyword>
<dbReference type="GO" id="GO:0006979">
    <property type="term" value="P:response to oxidative stress"/>
    <property type="evidence" value="ECO:0007669"/>
    <property type="project" value="InterPro"/>
</dbReference>
<dbReference type="GO" id="GO:0004497">
    <property type="term" value="F:monooxygenase activity"/>
    <property type="evidence" value="ECO:0007669"/>
    <property type="project" value="InterPro"/>
</dbReference>
<dbReference type="OrthoDB" id="823504at2759"/>
<dbReference type="PANTHER" id="PTHR11903">
    <property type="entry name" value="PROSTAGLANDIN G/H SYNTHASE"/>
    <property type="match status" value="1"/>
</dbReference>
<sequence>MERSQSQETPLKRRKMSSDGLAPPEEWHILPRSPSPDSVLAHLSHNLRGVFSNIWGDEEPNEVINGATPERSNLLASAYSVISSQVPRLPANVGLAISAARTKLFRSGLVDDKHYDLEAIIQAAASIPPNTKACKDVGGVLIKPLWNDLQHPPLTYLGDDFKYRKSDGSNNNFMYPRLGAAGSCYARTVTPETLAPSVLPDADLVFETIFAREGETRNHPNEISSVLFYLATIITHDIFRTDEHDPNKLKNSSYLDLSPLYGSSDDPKSDACVANVRTFKDGMLKPDTFSETRVYAFPAGVAVLLLCFNRFHNYVASQLKIINEGNRFSVSEDPRQSAEAARKKVDEDLFQTARLITCGLYVNIILHDYVRTILNLQATDSSWTLDPRADCKSIFDQHGVPSGIGNHVSVEFNLVYRWHSTISERDATWVEDLYREIFETSDITPYLRDQKQFYKRVGPWFAEIKAKKPEEREHRDFRRKENGRFDDKDLARILAESTEDVAGAFGSKNVPLVMRLIEVMGIEQARKWNVCTLNEFRKFFKLAPHRTFADITKNADVARTLETLYSKPDYVELYPGLVAEDAKQVLEPGSGLCPGYTVSRTILADAVALVRGDRFYTVDYTPAHLTNWGWNLVRSDPEVAGGGVIYNLLMRAMPSCYRGNSVYAMFPFTSPSKTRELLEKIHKLDDYDFSSPCLKPPPIPVKSHKAVTDILKNNRSFKVPWGPHTKALTGHDFMLSGDEPHHQVQRHEMKEKVYTPCDWAQQIRDFYHETTYHLIEVHSNKLLENRYQIDIVKDIANPSHTLFAARMFHLPVDHPDQLLPGASTKSLYLGFAILFAYVFLDGDTARSFKLQANAKKATEKLRRVVRNVVQAVALGEHLHLNRLFDSSASGKLLSDYGIAMITRLLKGKRVDEVVAEILSTGAAAVATQAQAMAQMLDVYLEPEHTRHWTEIRRCAYSEDPDDFKTLQKYALEACRLAPAAFGLLRTAAERGTIQDDDKAIPYKRGNMIYTDFVSAGRDEKIFKNANEIDVSRDLSDYIEHGHGPHACIGRKISQVSLAVQLGLFAKLKNLQRVPGQAGKLKYTTELPHGNPGSVRVYMTEDWSSWSPFPTTMKVQHEGFCETIEEHDVVPAPAPIHGQMNGVKRVDSVMSPPDIHINGCT</sequence>
<evidence type="ECO:0008006" key="10">
    <source>
        <dbReference type="Google" id="ProtNLM"/>
    </source>
</evidence>
<organism evidence="8 9">
    <name type="scientific">Endocarpon pusillum</name>
    <dbReference type="NCBI Taxonomy" id="364733"/>
    <lineage>
        <taxon>Eukaryota</taxon>
        <taxon>Fungi</taxon>
        <taxon>Dikarya</taxon>
        <taxon>Ascomycota</taxon>
        <taxon>Pezizomycotina</taxon>
        <taxon>Eurotiomycetes</taxon>
        <taxon>Chaetothyriomycetidae</taxon>
        <taxon>Verrucariales</taxon>
        <taxon>Verrucariaceae</taxon>
        <taxon>Endocarpon</taxon>
    </lineage>
</organism>
<dbReference type="CDD" id="cd09817">
    <property type="entry name" value="linoleate_diol_synthase_like"/>
    <property type="match status" value="1"/>
</dbReference>
<dbReference type="InterPro" id="IPR034812">
    <property type="entry name" value="Ppo-like_N"/>
</dbReference>
<evidence type="ECO:0000256" key="1">
    <source>
        <dbReference type="ARBA" id="ARBA00022617"/>
    </source>
</evidence>
<comment type="caution">
    <text evidence="8">The sequence shown here is derived from an EMBL/GenBank/DDBJ whole genome shotgun (WGS) entry which is preliminary data.</text>
</comment>
<keyword evidence="4" id="KW-0560">Oxidoreductase</keyword>
<dbReference type="InterPro" id="IPR050783">
    <property type="entry name" value="Oxylipin_biosynth_metab"/>
</dbReference>
<dbReference type="GO" id="GO:0004601">
    <property type="term" value="F:peroxidase activity"/>
    <property type="evidence" value="ECO:0007669"/>
    <property type="project" value="InterPro"/>
</dbReference>
<keyword evidence="3" id="KW-0223">Dioxygenase</keyword>
<dbReference type="GO" id="GO:0051213">
    <property type="term" value="F:dioxygenase activity"/>
    <property type="evidence" value="ECO:0007669"/>
    <property type="project" value="UniProtKB-KW"/>
</dbReference>
<feature type="region of interest" description="Disordered" evidence="7">
    <location>
        <begin position="1"/>
        <end position="26"/>
    </location>
</feature>
<keyword evidence="5 6" id="KW-0408">Iron</keyword>
<accession>A0A8H7E1H2</accession>
<feature type="binding site" description="axial binding residue" evidence="6">
    <location>
        <position position="419"/>
    </location>
    <ligand>
        <name>heme b</name>
        <dbReference type="ChEBI" id="CHEBI:60344"/>
    </ligand>
    <ligandPart>
        <name>Fe</name>
        <dbReference type="ChEBI" id="CHEBI:18248"/>
    </ligandPart>
</feature>
<protein>
    <recommendedName>
        <fullName evidence="10">Psi-producing oxygenase A</fullName>
    </recommendedName>
</protein>
<dbReference type="Proteomes" id="UP000606974">
    <property type="component" value="Unassembled WGS sequence"/>
</dbReference>
<evidence type="ECO:0000256" key="2">
    <source>
        <dbReference type="ARBA" id="ARBA00022723"/>
    </source>
</evidence>
<proteinExistence type="predicted"/>
<keyword evidence="9" id="KW-1185">Reference proteome</keyword>
<dbReference type="InterPro" id="IPR010255">
    <property type="entry name" value="Haem_peroxidase_sf"/>
</dbReference>
<keyword evidence="1 6" id="KW-0349">Heme</keyword>
<evidence type="ECO:0000256" key="3">
    <source>
        <dbReference type="ARBA" id="ARBA00022964"/>
    </source>
</evidence>
<dbReference type="AlphaFoldDB" id="A0A8H7E1H2"/>
<dbReference type="GO" id="GO:0005506">
    <property type="term" value="F:iron ion binding"/>
    <property type="evidence" value="ECO:0007669"/>
    <property type="project" value="InterPro"/>
</dbReference>
<dbReference type="InterPro" id="IPR019791">
    <property type="entry name" value="Haem_peroxidase_animal"/>
</dbReference>
<dbReference type="PRINTS" id="PR00457">
    <property type="entry name" value="ANPEROXIDASE"/>
</dbReference>